<dbReference type="Proteomes" id="UP001596043">
    <property type="component" value="Unassembled WGS sequence"/>
</dbReference>
<organism evidence="1 2">
    <name type="scientific">Dokdonia ponticola</name>
    <dbReference type="NCBI Taxonomy" id="2041041"/>
    <lineage>
        <taxon>Bacteria</taxon>
        <taxon>Pseudomonadati</taxon>
        <taxon>Bacteroidota</taxon>
        <taxon>Flavobacteriia</taxon>
        <taxon>Flavobacteriales</taxon>
        <taxon>Flavobacteriaceae</taxon>
        <taxon>Dokdonia</taxon>
    </lineage>
</organism>
<reference evidence="2" key="1">
    <citation type="journal article" date="2019" name="Int. J. Syst. Evol. Microbiol.">
        <title>The Global Catalogue of Microorganisms (GCM) 10K type strain sequencing project: providing services to taxonomists for standard genome sequencing and annotation.</title>
        <authorList>
            <consortium name="The Broad Institute Genomics Platform"/>
            <consortium name="The Broad Institute Genome Sequencing Center for Infectious Disease"/>
            <person name="Wu L."/>
            <person name="Ma J."/>
        </authorList>
    </citation>
    <scope>NUCLEOTIDE SEQUENCE [LARGE SCALE GENOMIC DNA]</scope>
    <source>
        <strain evidence="2">YJ-61-S</strain>
    </source>
</reference>
<dbReference type="EMBL" id="JBHSFV010000006">
    <property type="protein sequence ID" value="MFC4634628.1"/>
    <property type="molecule type" value="Genomic_DNA"/>
</dbReference>
<proteinExistence type="predicted"/>
<accession>A0ABV9HXH8</accession>
<dbReference type="RefSeq" id="WP_379979066.1">
    <property type="nucleotide sequence ID" value="NZ_JBHSFV010000006.1"/>
</dbReference>
<sequence length="61" mass="7162">MKKLHIDMDTGNCITNAKLYPLFAFLNYKFGGFNINFDGRTKLLVYLENRPIRILTSFINF</sequence>
<keyword evidence="2" id="KW-1185">Reference proteome</keyword>
<gene>
    <name evidence="1" type="ORF">ACFO3O_11955</name>
</gene>
<evidence type="ECO:0000313" key="2">
    <source>
        <dbReference type="Proteomes" id="UP001596043"/>
    </source>
</evidence>
<name>A0ABV9HXH8_9FLAO</name>
<protein>
    <submittedName>
        <fullName evidence="1">Uncharacterized protein</fullName>
    </submittedName>
</protein>
<evidence type="ECO:0000313" key="1">
    <source>
        <dbReference type="EMBL" id="MFC4634628.1"/>
    </source>
</evidence>
<comment type="caution">
    <text evidence="1">The sequence shown here is derived from an EMBL/GenBank/DDBJ whole genome shotgun (WGS) entry which is preliminary data.</text>
</comment>